<dbReference type="PRINTS" id="PR00787">
    <property type="entry name" value="NEUTRALPTASE"/>
</dbReference>
<evidence type="ECO:0000313" key="11">
    <source>
        <dbReference type="EMBL" id="WDZ82128.1"/>
    </source>
</evidence>
<feature type="chain" id="PRO_5046566022" description="Extracellular small neutral protease" evidence="9">
    <location>
        <begin position="26"/>
        <end position="403"/>
    </location>
</feature>
<keyword evidence="5" id="KW-0479">Metal-binding</keyword>
<dbReference type="GO" id="GO:0008237">
    <property type="term" value="F:metallopeptidase activity"/>
    <property type="evidence" value="ECO:0007669"/>
    <property type="project" value="UniProtKB-KW"/>
</dbReference>
<evidence type="ECO:0000256" key="2">
    <source>
        <dbReference type="ARBA" id="ARBA00006571"/>
    </source>
</evidence>
<accession>A0ABY7ZHZ7</accession>
<keyword evidence="7" id="KW-1015">Disulfide bond</keyword>
<evidence type="ECO:0000313" key="12">
    <source>
        <dbReference type="Proteomes" id="UP001219605"/>
    </source>
</evidence>
<dbReference type="InterPro" id="IPR043504">
    <property type="entry name" value="Peptidase_S1_PA_chymotrypsin"/>
</dbReference>
<proteinExistence type="inferred from homology"/>
<dbReference type="InterPro" id="IPR051487">
    <property type="entry name" value="Ser/Thr_Proteases_Immune/Dev"/>
</dbReference>
<keyword evidence="6 11" id="KW-0645">Protease</keyword>
<dbReference type="InterPro" id="IPR024079">
    <property type="entry name" value="MetalloPept_cat_dom_sf"/>
</dbReference>
<evidence type="ECO:0000256" key="6">
    <source>
        <dbReference type="ARBA" id="ARBA00023049"/>
    </source>
</evidence>
<evidence type="ECO:0000256" key="5">
    <source>
        <dbReference type="ARBA" id="ARBA00022723"/>
    </source>
</evidence>
<evidence type="ECO:0000256" key="8">
    <source>
        <dbReference type="ARBA" id="ARBA00029927"/>
    </source>
</evidence>
<protein>
    <recommendedName>
        <fullName evidence="4">Extracellular small neutral protease</fullName>
        <ecNumber evidence="3">3.4.24.77</ecNumber>
    </recommendedName>
    <alternativeName>
        <fullName evidence="8">Snapalysin</fullName>
    </alternativeName>
</protein>
<evidence type="ECO:0000256" key="4">
    <source>
        <dbReference type="ARBA" id="ARBA00019129"/>
    </source>
</evidence>
<feature type="domain" description="Peptidase S1" evidence="10">
    <location>
        <begin position="194"/>
        <end position="398"/>
    </location>
</feature>
<dbReference type="SUPFAM" id="SSF50494">
    <property type="entry name" value="Trypsin-like serine proteases"/>
    <property type="match status" value="1"/>
</dbReference>
<dbReference type="InterPro" id="IPR001254">
    <property type="entry name" value="Trypsin_dom"/>
</dbReference>
<gene>
    <name evidence="11" type="ORF">PVK37_16595</name>
</gene>
<dbReference type="EMBL" id="CP118615">
    <property type="protein sequence ID" value="WDZ82128.1"/>
    <property type="molecule type" value="Genomic_DNA"/>
</dbReference>
<dbReference type="Gene3D" id="2.40.10.10">
    <property type="entry name" value="Trypsin-like serine proteases"/>
    <property type="match status" value="1"/>
</dbReference>
<organism evidence="11 12">
    <name type="scientific">Micromonospora cathayae</name>
    <dbReference type="NCBI Taxonomy" id="3028804"/>
    <lineage>
        <taxon>Bacteria</taxon>
        <taxon>Bacillati</taxon>
        <taxon>Actinomycetota</taxon>
        <taxon>Actinomycetes</taxon>
        <taxon>Micromonosporales</taxon>
        <taxon>Micromonosporaceae</taxon>
        <taxon>Micromonospora</taxon>
    </lineage>
</organism>
<evidence type="ECO:0000256" key="9">
    <source>
        <dbReference type="SAM" id="SignalP"/>
    </source>
</evidence>
<dbReference type="SMART" id="SM00020">
    <property type="entry name" value="Tryp_SPc"/>
    <property type="match status" value="1"/>
</dbReference>
<dbReference type="SUPFAM" id="SSF55486">
    <property type="entry name" value="Metalloproteases ('zincins'), catalytic domain"/>
    <property type="match status" value="1"/>
</dbReference>
<dbReference type="PANTHER" id="PTHR24256">
    <property type="entry name" value="TRYPTASE-RELATED"/>
    <property type="match status" value="1"/>
</dbReference>
<keyword evidence="12" id="KW-1185">Reference proteome</keyword>
<dbReference type="Pfam" id="PF02031">
    <property type="entry name" value="Peptidase_M7"/>
    <property type="match status" value="1"/>
</dbReference>
<evidence type="ECO:0000256" key="7">
    <source>
        <dbReference type="ARBA" id="ARBA00023157"/>
    </source>
</evidence>
<sequence>MIRRKLSHAAGAALALVLSLTGVQAVTGTPASADVGATVRTVYYDASRAGEFRTNFDQAAANWNSRVSNVRLVAGTPASVTIYVDSGWPRAYVAGLGRGTIYMGWQAVNQGYHRTRIATHEFGHILGLPDRRTGLCSDLMSGSSAPVSCTNAYPNATEAAQVNSLFAGSLAASADVAGTHVWNEEADGDVTPQVVGGVPATENYPWMVYTSGCTGTLIKANWAVTAKHCGTPSSVRVGSVNRSSGGVVVGVSRAVNHPTIDVKLLQLSSSVSYAPAPIPTTSGAVGTATRIIGWGQTCPVRGCGGAPTTAYELDTSIVSDSRCSGINATYEICTNNTNGNSGACYGDSGGPQVRKINGVWNLIGATSRSGNGDPTCATGPSIYGDLPSIRTWINTQVGGLPTA</sequence>
<evidence type="ECO:0000256" key="3">
    <source>
        <dbReference type="ARBA" id="ARBA00012325"/>
    </source>
</evidence>
<feature type="signal peptide" evidence="9">
    <location>
        <begin position="1"/>
        <end position="25"/>
    </location>
</feature>
<keyword evidence="6 11" id="KW-0482">Metalloprotease</keyword>
<evidence type="ECO:0000256" key="1">
    <source>
        <dbReference type="ARBA" id="ARBA00000612"/>
    </source>
</evidence>
<keyword evidence="9" id="KW-0732">Signal</keyword>
<dbReference type="PROSITE" id="PS50240">
    <property type="entry name" value="TRYPSIN_DOM"/>
    <property type="match status" value="1"/>
</dbReference>
<keyword evidence="11" id="KW-0378">Hydrolase</keyword>
<dbReference type="Pfam" id="PF00089">
    <property type="entry name" value="Trypsin"/>
    <property type="match status" value="1"/>
</dbReference>
<dbReference type="Gene3D" id="3.40.390.10">
    <property type="entry name" value="Collagenase (Catalytic Domain)"/>
    <property type="match status" value="1"/>
</dbReference>
<comment type="similarity">
    <text evidence="2">Belongs to the peptidase M7 family.</text>
</comment>
<reference evidence="11 12" key="1">
    <citation type="submission" date="2023-02" db="EMBL/GenBank/DDBJ databases">
        <authorList>
            <person name="Mo P."/>
        </authorList>
    </citation>
    <scope>NUCLEOTIDE SEQUENCE [LARGE SCALE GENOMIC DNA]</scope>
    <source>
        <strain evidence="11 12">HUAS 3</strain>
    </source>
</reference>
<dbReference type="Proteomes" id="UP001219605">
    <property type="component" value="Chromosome"/>
</dbReference>
<dbReference type="InterPro" id="IPR000013">
    <property type="entry name" value="Peptidase_M7"/>
</dbReference>
<name>A0ABY7ZHZ7_9ACTN</name>
<comment type="catalytic activity">
    <reaction evidence="1">
        <text>Hydrolyzes proteins with a preference for Tyr or Phe in the P1' position. Has no action on amino-acid p-nitroanilides.</text>
        <dbReference type="EC" id="3.4.24.77"/>
    </reaction>
</comment>
<dbReference type="InterPro" id="IPR009003">
    <property type="entry name" value="Peptidase_S1_PA"/>
</dbReference>
<evidence type="ECO:0000259" key="10">
    <source>
        <dbReference type="PROSITE" id="PS50240"/>
    </source>
</evidence>
<dbReference type="RefSeq" id="WP_275028297.1">
    <property type="nucleotide sequence ID" value="NZ_CP118615.1"/>
</dbReference>
<dbReference type="EC" id="3.4.24.77" evidence="3"/>